<feature type="compositionally biased region" description="Low complexity" evidence="8">
    <location>
        <begin position="234"/>
        <end position="259"/>
    </location>
</feature>
<dbReference type="RefSeq" id="XP_009759799.1">
    <property type="nucleotide sequence ID" value="XM_009761497.1"/>
</dbReference>
<reference evidence="10" key="1">
    <citation type="journal article" date="2013" name="Genome Biol.">
        <title>Reference genomes and transcriptomes of Nicotiana sylvestris and Nicotiana tomentosiformis.</title>
        <authorList>
            <person name="Sierro N."/>
            <person name="Battey J.N."/>
            <person name="Ouadi S."/>
            <person name="Bovet L."/>
            <person name="Goepfert S."/>
            <person name="Bakaher N."/>
            <person name="Peitsch M.C."/>
            <person name="Ivanov N.V."/>
        </authorList>
    </citation>
    <scope>NUCLEOTIDE SEQUENCE [LARGE SCALE GENOMIC DNA]</scope>
</reference>
<dbReference type="GO" id="GO:0006952">
    <property type="term" value="P:defense response"/>
    <property type="evidence" value="ECO:0007669"/>
    <property type="project" value="UniProtKB-KW"/>
</dbReference>
<dbReference type="AlphaFoldDB" id="A0A1U7VBV0"/>
<evidence type="ECO:0000313" key="11">
    <source>
        <dbReference type="RefSeq" id="XP_009759799.1"/>
    </source>
</evidence>
<dbReference type="OrthoDB" id="1925932at2759"/>
<dbReference type="PANTHER" id="PTHR31190:SF468">
    <property type="entry name" value="AP2 DOMAIN CLASS TRANSCRIPTION FACTOR"/>
    <property type="match status" value="1"/>
</dbReference>
<feature type="region of interest" description="Disordered" evidence="8">
    <location>
        <begin position="178"/>
        <end position="259"/>
    </location>
</feature>
<keyword evidence="4" id="KW-0805">Transcription regulation</keyword>
<dbReference type="SMART" id="SM00380">
    <property type="entry name" value="AP2"/>
    <property type="match status" value="1"/>
</dbReference>
<dbReference type="GeneID" id="104212274"/>
<sequence>MYSAARSQQDMSTMVSVLSQVIGNTSSTITTAAGNTLNHLSVQNQPQPNQQQGNIERRRHYRGVRQRPWGKYAAEIRDPKKAARVWLGTFETAEAAAIAYDEAALKFKGNKAKLNFPERVLAKTEFGYLTTAATTTQEQLINISAANFLPNYNFKPFSQLQHYPQLLLTGNNNADSSRFNHTSGFGPDTLNTAEPANSWLNPPLSSTSISESSSMTSLVQQAPSNYQQVDENISSQFWNSSSSRPSESSNNWEEFYYPK</sequence>
<dbReference type="InterPro" id="IPR044808">
    <property type="entry name" value="ERF_plant"/>
</dbReference>
<evidence type="ECO:0000256" key="4">
    <source>
        <dbReference type="ARBA" id="ARBA00023015"/>
    </source>
</evidence>
<keyword evidence="3" id="KW-0611">Plant defense</keyword>
<dbReference type="PROSITE" id="PS51032">
    <property type="entry name" value="AP2_ERF"/>
    <property type="match status" value="1"/>
</dbReference>
<evidence type="ECO:0000256" key="2">
    <source>
        <dbReference type="ARBA" id="ARBA00022745"/>
    </source>
</evidence>
<keyword evidence="5" id="KW-0238">DNA-binding</keyword>
<dbReference type="Pfam" id="PF00847">
    <property type="entry name" value="AP2"/>
    <property type="match status" value="1"/>
</dbReference>
<evidence type="ECO:0000313" key="10">
    <source>
        <dbReference type="Proteomes" id="UP000189701"/>
    </source>
</evidence>
<feature type="compositionally biased region" description="Low complexity" evidence="8">
    <location>
        <begin position="43"/>
        <end position="52"/>
    </location>
</feature>
<evidence type="ECO:0000256" key="3">
    <source>
        <dbReference type="ARBA" id="ARBA00022821"/>
    </source>
</evidence>
<dbReference type="SUPFAM" id="SSF54171">
    <property type="entry name" value="DNA-binding domain"/>
    <property type="match status" value="1"/>
</dbReference>
<evidence type="ECO:0000256" key="5">
    <source>
        <dbReference type="ARBA" id="ARBA00023125"/>
    </source>
</evidence>
<gene>
    <name evidence="11" type="primary">LOC104212274</name>
</gene>
<dbReference type="GO" id="GO:0009873">
    <property type="term" value="P:ethylene-activated signaling pathway"/>
    <property type="evidence" value="ECO:0007669"/>
    <property type="project" value="UniProtKB-KW"/>
</dbReference>
<feature type="compositionally biased region" description="Polar residues" evidence="8">
    <location>
        <begin position="218"/>
        <end position="233"/>
    </location>
</feature>
<feature type="compositionally biased region" description="Low complexity" evidence="8">
    <location>
        <begin position="205"/>
        <end position="217"/>
    </location>
</feature>
<dbReference type="InterPro" id="IPR001471">
    <property type="entry name" value="AP2/ERF_dom"/>
</dbReference>
<evidence type="ECO:0000256" key="8">
    <source>
        <dbReference type="SAM" id="MobiDB-lite"/>
    </source>
</evidence>
<dbReference type="STRING" id="4096.A0A1U7VBV0"/>
<evidence type="ECO:0000256" key="7">
    <source>
        <dbReference type="ARBA" id="ARBA00023242"/>
    </source>
</evidence>
<keyword evidence="6" id="KW-0804">Transcription</keyword>
<evidence type="ECO:0000256" key="6">
    <source>
        <dbReference type="ARBA" id="ARBA00023163"/>
    </source>
</evidence>
<reference evidence="11" key="2">
    <citation type="submission" date="2025-08" db="UniProtKB">
        <authorList>
            <consortium name="RefSeq"/>
        </authorList>
    </citation>
    <scope>IDENTIFICATION</scope>
    <source>
        <tissue evidence="11">Leaf</tissue>
    </source>
</reference>
<comment type="subcellular location">
    <subcellularLocation>
        <location evidence="1">Nucleus</location>
    </subcellularLocation>
</comment>
<feature type="compositionally biased region" description="Polar residues" evidence="8">
    <location>
        <begin position="178"/>
        <end position="204"/>
    </location>
</feature>
<evidence type="ECO:0000259" key="9">
    <source>
        <dbReference type="PROSITE" id="PS51032"/>
    </source>
</evidence>
<dbReference type="InterPro" id="IPR036955">
    <property type="entry name" value="AP2/ERF_dom_sf"/>
</dbReference>
<dbReference type="GO" id="GO:0005634">
    <property type="term" value="C:nucleus"/>
    <property type="evidence" value="ECO:0007669"/>
    <property type="project" value="UniProtKB-SubCell"/>
</dbReference>
<evidence type="ECO:0000256" key="1">
    <source>
        <dbReference type="ARBA" id="ARBA00004123"/>
    </source>
</evidence>
<keyword evidence="10" id="KW-1185">Reference proteome</keyword>
<proteinExistence type="predicted"/>
<dbReference type="PANTHER" id="PTHR31190">
    <property type="entry name" value="DNA-BINDING DOMAIN"/>
    <property type="match status" value="1"/>
</dbReference>
<dbReference type="InterPro" id="IPR016177">
    <property type="entry name" value="DNA-bd_dom_sf"/>
</dbReference>
<keyword evidence="7" id="KW-0539">Nucleus</keyword>
<name>A0A1U7VBV0_NICSY</name>
<dbReference type="FunFam" id="3.30.730.10:FF:000001">
    <property type="entry name" value="Ethylene-responsive transcription factor 2"/>
    <property type="match status" value="1"/>
</dbReference>
<dbReference type="Gene3D" id="3.30.730.10">
    <property type="entry name" value="AP2/ERF domain"/>
    <property type="match status" value="1"/>
</dbReference>
<protein>
    <submittedName>
        <fullName evidence="11">Ethylene-responsive transcription factor ERF113-like</fullName>
    </submittedName>
</protein>
<keyword evidence="2" id="KW-0936">Ethylene signaling pathway</keyword>
<dbReference type="GO" id="GO:0003700">
    <property type="term" value="F:DNA-binding transcription factor activity"/>
    <property type="evidence" value="ECO:0007669"/>
    <property type="project" value="InterPro"/>
</dbReference>
<feature type="domain" description="AP2/ERF" evidence="9">
    <location>
        <begin position="60"/>
        <end position="117"/>
    </location>
</feature>
<dbReference type="eggNOG" id="ENOG502RZR5">
    <property type="taxonomic scope" value="Eukaryota"/>
</dbReference>
<dbReference type="GO" id="GO:0003677">
    <property type="term" value="F:DNA binding"/>
    <property type="evidence" value="ECO:0007669"/>
    <property type="project" value="UniProtKB-KW"/>
</dbReference>
<dbReference type="KEGG" id="nsy:104212274"/>
<accession>A0A1U7VBV0</accession>
<organism evidence="10 11">
    <name type="scientific">Nicotiana sylvestris</name>
    <name type="common">Wood tobacco</name>
    <name type="synonym">South American tobacco</name>
    <dbReference type="NCBI Taxonomy" id="4096"/>
    <lineage>
        <taxon>Eukaryota</taxon>
        <taxon>Viridiplantae</taxon>
        <taxon>Streptophyta</taxon>
        <taxon>Embryophyta</taxon>
        <taxon>Tracheophyta</taxon>
        <taxon>Spermatophyta</taxon>
        <taxon>Magnoliopsida</taxon>
        <taxon>eudicotyledons</taxon>
        <taxon>Gunneridae</taxon>
        <taxon>Pentapetalae</taxon>
        <taxon>asterids</taxon>
        <taxon>lamiids</taxon>
        <taxon>Solanales</taxon>
        <taxon>Solanaceae</taxon>
        <taxon>Nicotianoideae</taxon>
        <taxon>Nicotianeae</taxon>
        <taxon>Nicotiana</taxon>
    </lineage>
</organism>
<dbReference type="Proteomes" id="UP000189701">
    <property type="component" value="Unplaced"/>
</dbReference>
<dbReference type="PRINTS" id="PR00367">
    <property type="entry name" value="ETHRSPELEMNT"/>
</dbReference>
<feature type="region of interest" description="Disordered" evidence="8">
    <location>
        <begin position="40"/>
        <end position="62"/>
    </location>
</feature>
<dbReference type="CDD" id="cd00018">
    <property type="entry name" value="AP2"/>
    <property type="match status" value="1"/>
</dbReference>